<dbReference type="AlphaFoldDB" id="A0A922CZS7"/>
<dbReference type="SUPFAM" id="SSF57667">
    <property type="entry name" value="beta-beta-alpha zinc fingers"/>
    <property type="match status" value="2"/>
</dbReference>
<evidence type="ECO:0000259" key="9">
    <source>
        <dbReference type="PROSITE" id="PS50157"/>
    </source>
</evidence>
<dbReference type="InterPro" id="IPR013087">
    <property type="entry name" value="Znf_C2H2_type"/>
</dbReference>
<feature type="binding site" evidence="8">
    <location>
        <position position="13"/>
    </location>
    <ligand>
        <name>Zn(2+)</name>
        <dbReference type="ChEBI" id="CHEBI:29105"/>
    </ligand>
</feature>
<keyword evidence="12" id="KW-1185">Reference proteome</keyword>
<keyword evidence="2 8" id="KW-0479">Metal-binding</keyword>
<feature type="domain" description="ZAD" evidence="10">
    <location>
        <begin position="11"/>
        <end position="81"/>
    </location>
</feature>
<feature type="binding site" evidence="8">
    <location>
        <position position="54"/>
    </location>
    <ligand>
        <name>Zn(2+)</name>
        <dbReference type="ChEBI" id="CHEBI:29105"/>
    </ligand>
</feature>
<evidence type="ECO:0000313" key="12">
    <source>
        <dbReference type="Proteomes" id="UP000791440"/>
    </source>
</evidence>
<dbReference type="GO" id="GO:0008270">
    <property type="term" value="F:zinc ion binding"/>
    <property type="evidence" value="ECO:0007669"/>
    <property type="project" value="UniProtKB-UniRule"/>
</dbReference>
<evidence type="ECO:0000256" key="6">
    <source>
        <dbReference type="ARBA" id="ARBA00023242"/>
    </source>
</evidence>
<evidence type="ECO:0000256" key="2">
    <source>
        <dbReference type="ARBA" id="ARBA00022723"/>
    </source>
</evidence>
<evidence type="ECO:0000256" key="3">
    <source>
        <dbReference type="ARBA" id="ARBA00022737"/>
    </source>
</evidence>
<keyword evidence="6" id="KW-0539">Nucleus</keyword>
<evidence type="ECO:0000256" key="5">
    <source>
        <dbReference type="ARBA" id="ARBA00022833"/>
    </source>
</evidence>
<evidence type="ECO:0000259" key="10">
    <source>
        <dbReference type="PROSITE" id="PS51915"/>
    </source>
</evidence>
<dbReference type="PROSITE" id="PS50157">
    <property type="entry name" value="ZINC_FINGER_C2H2_2"/>
    <property type="match status" value="3"/>
</dbReference>
<evidence type="ECO:0000256" key="4">
    <source>
        <dbReference type="ARBA" id="ARBA00022771"/>
    </source>
</evidence>
<dbReference type="FunFam" id="3.30.160.60:FF:000072">
    <property type="entry name" value="zinc finger protein 143 isoform X1"/>
    <property type="match status" value="1"/>
</dbReference>
<keyword evidence="4 7" id="KW-0863">Zinc-finger</keyword>
<dbReference type="InterPro" id="IPR012934">
    <property type="entry name" value="Znf_AD"/>
</dbReference>
<dbReference type="PROSITE" id="PS00028">
    <property type="entry name" value="ZINC_FINGER_C2H2_1"/>
    <property type="match status" value="3"/>
</dbReference>
<dbReference type="PANTHER" id="PTHR10032">
    <property type="entry name" value="ZINC FINGER PROTEIN WITH KRAB AND SCAN DOMAINS"/>
    <property type="match status" value="1"/>
</dbReference>
<dbReference type="SMART" id="SM00355">
    <property type="entry name" value="ZnF_C2H2"/>
    <property type="match status" value="3"/>
</dbReference>
<dbReference type="GO" id="GO:0009913">
    <property type="term" value="P:epidermal cell differentiation"/>
    <property type="evidence" value="ECO:0007669"/>
    <property type="project" value="TreeGrafter"/>
</dbReference>
<feature type="domain" description="C2H2-type" evidence="9">
    <location>
        <begin position="194"/>
        <end position="216"/>
    </location>
</feature>
<dbReference type="GO" id="GO:0000978">
    <property type="term" value="F:RNA polymerase II cis-regulatory region sequence-specific DNA binding"/>
    <property type="evidence" value="ECO:0007669"/>
    <property type="project" value="TreeGrafter"/>
</dbReference>
<dbReference type="Pfam" id="PF00096">
    <property type="entry name" value="zf-C2H2"/>
    <property type="match status" value="3"/>
</dbReference>
<evidence type="ECO:0000256" key="8">
    <source>
        <dbReference type="PROSITE-ProRule" id="PRU01263"/>
    </source>
</evidence>
<keyword evidence="5 8" id="KW-0862">Zinc</keyword>
<evidence type="ECO:0000256" key="7">
    <source>
        <dbReference type="PROSITE-ProRule" id="PRU00042"/>
    </source>
</evidence>
<gene>
    <name evidence="11" type="ORF">O3G_MSEX014567</name>
</gene>
<reference evidence="11" key="1">
    <citation type="journal article" date="2016" name="Insect Biochem. Mol. Biol.">
        <title>Multifaceted biological insights from a draft genome sequence of the tobacco hornworm moth, Manduca sexta.</title>
        <authorList>
            <person name="Kanost M.R."/>
            <person name="Arrese E.L."/>
            <person name="Cao X."/>
            <person name="Chen Y.R."/>
            <person name="Chellapilla S."/>
            <person name="Goldsmith M.R."/>
            <person name="Grosse-Wilde E."/>
            <person name="Heckel D.G."/>
            <person name="Herndon N."/>
            <person name="Jiang H."/>
            <person name="Papanicolaou A."/>
            <person name="Qu J."/>
            <person name="Soulages J.L."/>
            <person name="Vogel H."/>
            <person name="Walters J."/>
            <person name="Waterhouse R.M."/>
            <person name="Ahn S.J."/>
            <person name="Almeida F.C."/>
            <person name="An C."/>
            <person name="Aqrawi P."/>
            <person name="Bretschneider A."/>
            <person name="Bryant W.B."/>
            <person name="Bucks S."/>
            <person name="Chao H."/>
            <person name="Chevignon G."/>
            <person name="Christen J.M."/>
            <person name="Clarke D.F."/>
            <person name="Dittmer N.T."/>
            <person name="Ferguson L.C.F."/>
            <person name="Garavelou S."/>
            <person name="Gordon K.H.J."/>
            <person name="Gunaratna R.T."/>
            <person name="Han Y."/>
            <person name="Hauser F."/>
            <person name="He Y."/>
            <person name="Heidel-Fischer H."/>
            <person name="Hirsh A."/>
            <person name="Hu Y."/>
            <person name="Jiang H."/>
            <person name="Kalra D."/>
            <person name="Klinner C."/>
            <person name="Konig C."/>
            <person name="Kovar C."/>
            <person name="Kroll A.R."/>
            <person name="Kuwar S.S."/>
            <person name="Lee S.L."/>
            <person name="Lehman R."/>
            <person name="Li K."/>
            <person name="Li Z."/>
            <person name="Liang H."/>
            <person name="Lovelace S."/>
            <person name="Lu Z."/>
            <person name="Mansfield J.H."/>
            <person name="McCulloch K.J."/>
            <person name="Mathew T."/>
            <person name="Morton B."/>
            <person name="Muzny D.M."/>
            <person name="Neunemann D."/>
            <person name="Ongeri F."/>
            <person name="Pauchet Y."/>
            <person name="Pu L.L."/>
            <person name="Pyrousis I."/>
            <person name="Rao X.J."/>
            <person name="Redding A."/>
            <person name="Roesel C."/>
            <person name="Sanchez-Gracia A."/>
            <person name="Schaack S."/>
            <person name="Shukla A."/>
            <person name="Tetreau G."/>
            <person name="Wang Y."/>
            <person name="Xiong G.H."/>
            <person name="Traut W."/>
            <person name="Walsh T.K."/>
            <person name="Worley K.C."/>
            <person name="Wu D."/>
            <person name="Wu W."/>
            <person name="Wu Y.Q."/>
            <person name="Zhang X."/>
            <person name="Zou Z."/>
            <person name="Zucker H."/>
            <person name="Briscoe A.D."/>
            <person name="Burmester T."/>
            <person name="Clem R.J."/>
            <person name="Feyereisen R."/>
            <person name="Grimmelikhuijzen C.J.P."/>
            <person name="Hamodrakas S.J."/>
            <person name="Hansson B.S."/>
            <person name="Huguet E."/>
            <person name="Jermiin L.S."/>
            <person name="Lan Q."/>
            <person name="Lehman H.K."/>
            <person name="Lorenzen M."/>
            <person name="Merzendorfer H."/>
            <person name="Michalopoulos I."/>
            <person name="Morton D.B."/>
            <person name="Muthukrishnan S."/>
            <person name="Oakeshott J.G."/>
            <person name="Palmer W."/>
            <person name="Park Y."/>
            <person name="Passarelli A.L."/>
            <person name="Rozas J."/>
            <person name="Schwartz L.M."/>
            <person name="Smith W."/>
            <person name="Southgate A."/>
            <person name="Vilcinskas A."/>
            <person name="Vogt R."/>
            <person name="Wang P."/>
            <person name="Werren J."/>
            <person name="Yu X.Q."/>
            <person name="Zhou J.J."/>
            <person name="Brown S.J."/>
            <person name="Scherer S.E."/>
            <person name="Richards S."/>
            <person name="Blissard G.W."/>
        </authorList>
    </citation>
    <scope>NUCLEOTIDE SEQUENCE</scope>
</reference>
<organism evidence="11 12">
    <name type="scientific">Manduca sexta</name>
    <name type="common">Tobacco hawkmoth</name>
    <name type="synonym">Tobacco hornworm</name>
    <dbReference type="NCBI Taxonomy" id="7130"/>
    <lineage>
        <taxon>Eukaryota</taxon>
        <taxon>Metazoa</taxon>
        <taxon>Ecdysozoa</taxon>
        <taxon>Arthropoda</taxon>
        <taxon>Hexapoda</taxon>
        <taxon>Insecta</taxon>
        <taxon>Pterygota</taxon>
        <taxon>Neoptera</taxon>
        <taxon>Endopterygota</taxon>
        <taxon>Lepidoptera</taxon>
        <taxon>Glossata</taxon>
        <taxon>Ditrysia</taxon>
        <taxon>Bombycoidea</taxon>
        <taxon>Sphingidae</taxon>
        <taxon>Sphinginae</taxon>
        <taxon>Sphingini</taxon>
        <taxon>Manduca</taxon>
    </lineage>
</organism>
<dbReference type="Gene3D" id="3.40.1800.20">
    <property type="match status" value="1"/>
</dbReference>
<feature type="binding site" evidence="8">
    <location>
        <position position="16"/>
    </location>
    <ligand>
        <name>Zn(2+)</name>
        <dbReference type="ChEBI" id="CHEBI:29105"/>
    </ligand>
</feature>
<dbReference type="InterPro" id="IPR036236">
    <property type="entry name" value="Znf_C2H2_sf"/>
</dbReference>
<dbReference type="PROSITE" id="PS51915">
    <property type="entry name" value="ZAD"/>
    <property type="match status" value="1"/>
</dbReference>
<feature type="domain" description="C2H2-type" evidence="9">
    <location>
        <begin position="220"/>
        <end position="249"/>
    </location>
</feature>
<dbReference type="FunFam" id="3.30.160.60:FF:002349">
    <property type="entry name" value="Zinc finger and BTB domain-containing 40"/>
    <property type="match status" value="1"/>
</dbReference>
<dbReference type="Gene3D" id="3.30.160.60">
    <property type="entry name" value="Classic Zinc Finger"/>
    <property type="match status" value="2"/>
</dbReference>
<protein>
    <submittedName>
        <fullName evidence="11">Uncharacterized protein</fullName>
    </submittedName>
</protein>
<dbReference type="Pfam" id="PF07776">
    <property type="entry name" value="zf-AD"/>
    <property type="match status" value="1"/>
</dbReference>
<comment type="subcellular location">
    <subcellularLocation>
        <location evidence="1">Nucleus</location>
    </subcellularLocation>
</comment>
<comment type="caution">
    <text evidence="11">The sequence shown here is derived from an EMBL/GenBank/DDBJ whole genome shotgun (WGS) entry which is preliminary data.</text>
</comment>
<accession>A0A922CZS7</accession>
<dbReference type="InterPro" id="IPR027756">
    <property type="entry name" value="Ovo-like"/>
</dbReference>
<feature type="domain" description="C2H2-type" evidence="9">
    <location>
        <begin position="250"/>
        <end position="278"/>
    </location>
</feature>
<evidence type="ECO:0000313" key="11">
    <source>
        <dbReference type="EMBL" id="KAG6464512.1"/>
    </source>
</evidence>
<dbReference type="SUPFAM" id="SSF57716">
    <property type="entry name" value="Glucocorticoid receptor-like (DNA-binding domain)"/>
    <property type="match status" value="1"/>
</dbReference>
<proteinExistence type="predicted"/>
<keyword evidence="3" id="KW-0677">Repeat</keyword>
<dbReference type="GO" id="GO:0005634">
    <property type="term" value="C:nucleus"/>
    <property type="evidence" value="ECO:0007669"/>
    <property type="project" value="UniProtKB-SubCell"/>
</dbReference>
<feature type="binding site" evidence="8">
    <location>
        <position position="57"/>
    </location>
    <ligand>
        <name>Zn(2+)</name>
        <dbReference type="ChEBI" id="CHEBI:29105"/>
    </ligand>
</feature>
<name>A0A922CZS7_MANSE</name>
<sequence>MEEKRLIMIDDMCRLCLENAGAINLYETQDLVKDIYTSTAVNVFKRNNLPQKICKICYEIIHSVKNLRIVAMKSDSYLRSLFGVDIEDEMEDDLNLQDESNSSQRRETRSVFFAKDDASNINNDITSFTQNCERRPSSLKNQVLSVRKDIFESSVTMSPTRRMSTEDNHLPQQVPKLDQQVPRPIKLEKFKNDLECKVCHKIFETQKKLYLHQRLHFKNIMCPLDACGKKFATKGDLEKHIRTHTGERPYRCEICEKSFAQRGTLKAHRDALHGGEGYLLGK</sequence>
<dbReference type="GO" id="GO:0000981">
    <property type="term" value="F:DNA-binding transcription factor activity, RNA polymerase II-specific"/>
    <property type="evidence" value="ECO:0007669"/>
    <property type="project" value="TreeGrafter"/>
</dbReference>
<reference evidence="11" key="2">
    <citation type="submission" date="2020-12" db="EMBL/GenBank/DDBJ databases">
        <authorList>
            <person name="Kanost M."/>
        </authorList>
    </citation>
    <scope>NUCLEOTIDE SEQUENCE</scope>
</reference>
<dbReference type="PANTHER" id="PTHR10032:SF271">
    <property type="entry name" value="RH12261P-RELATED"/>
    <property type="match status" value="1"/>
</dbReference>
<evidence type="ECO:0000256" key="1">
    <source>
        <dbReference type="ARBA" id="ARBA00004123"/>
    </source>
</evidence>
<dbReference type="EMBL" id="JH669185">
    <property type="protein sequence ID" value="KAG6464512.1"/>
    <property type="molecule type" value="Genomic_DNA"/>
</dbReference>
<dbReference type="Proteomes" id="UP000791440">
    <property type="component" value="Unassembled WGS sequence"/>
</dbReference>
<dbReference type="SMART" id="SM00868">
    <property type="entry name" value="zf-AD"/>
    <property type="match status" value="1"/>
</dbReference>